<keyword evidence="4 9" id="KW-0812">Transmembrane</keyword>
<evidence type="ECO:0000256" key="9">
    <source>
        <dbReference type="SAM" id="Phobius"/>
    </source>
</evidence>
<dbReference type="Pfam" id="PF13041">
    <property type="entry name" value="PPR_2"/>
    <property type="match status" value="2"/>
</dbReference>
<feature type="repeat" description="PPR" evidence="8">
    <location>
        <begin position="232"/>
        <end position="266"/>
    </location>
</feature>
<comment type="similarity">
    <text evidence="2">Belongs to the SLC35F solute transporter family.</text>
</comment>
<keyword evidence="6 9" id="KW-1133">Transmembrane helix</keyword>
<dbReference type="Proteomes" id="UP000631114">
    <property type="component" value="Unassembled WGS sequence"/>
</dbReference>
<dbReference type="InterPro" id="IPR052308">
    <property type="entry name" value="PPR_domain-containing"/>
</dbReference>
<dbReference type="Pfam" id="PF06027">
    <property type="entry name" value="SLC35F"/>
    <property type="match status" value="1"/>
</dbReference>
<feature type="repeat" description="PPR" evidence="8">
    <location>
        <begin position="302"/>
        <end position="336"/>
    </location>
</feature>
<dbReference type="PANTHER" id="PTHR47937">
    <property type="entry name" value="PLASTID TRANSCRIPTIONALLY ACTIVE CHROMOSOME 2-LIKE PROTEIN"/>
    <property type="match status" value="1"/>
</dbReference>
<reference evidence="10 11" key="1">
    <citation type="submission" date="2020-10" db="EMBL/GenBank/DDBJ databases">
        <title>The Coptis chinensis genome and diversification of protoberbering-type alkaloids.</title>
        <authorList>
            <person name="Wang B."/>
            <person name="Shu S."/>
            <person name="Song C."/>
            <person name="Liu Y."/>
        </authorList>
    </citation>
    <scope>NUCLEOTIDE SEQUENCE [LARGE SCALE GENOMIC DNA]</scope>
    <source>
        <strain evidence="10">HL-2020</strain>
        <tissue evidence="10">Leaf</tissue>
    </source>
</reference>
<organism evidence="10 11">
    <name type="scientific">Coptis chinensis</name>
    <dbReference type="NCBI Taxonomy" id="261450"/>
    <lineage>
        <taxon>Eukaryota</taxon>
        <taxon>Viridiplantae</taxon>
        <taxon>Streptophyta</taxon>
        <taxon>Embryophyta</taxon>
        <taxon>Tracheophyta</taxon>
        <taxon>Spermatophyta</taxon>
        <taxon>Magnoliopsida</taxon>
        <taxon>Ranunculales</taxon>
        <taxon>Ranunculaceae</taxon>
        <taxon>Coptidoideae</taxon>
        <taxon>Coptis</taxon>
    </lineage>
</organism>
<dbReference type="EMBL" id="JADFTS010000004">
    <property type="protein sequence ID" value="KAF9609622.1"/>
    <property type="molecule type" value="Genomic_DNA"/>
</dbReference>
<evidence type="ECO:0000256" key="6">
    <source>
        <dbReference type="ARBA" id="ARBA00022989"/>
    </source>
</evidence>
<feature type="repeat" description="PPR" evidence="8">
    <location>
        <begin position="267"/>
        <end position="301"/>
    </location>
</feature>
<evidence type="ECO:0000256" key="8">
    <source>
        <dbReference type="PROSITE-ProRule" id="PRU00708"/>
    </source>
</evidence>
<feature type="transmembrane region" description="Helical" evidence="9">
    <location>
        <begin position="69"/>
        <end position="87"/>
    </location>
</feature>
<feature type="transmembrane region" description="Helical" evidence="9">
    <location>
        <begin position="44"/>
        <end position="63"/>
    </location>
</feature>
<sequence>MLGLWPLHWRYGRLVGIGVGASQGVLIKGSQALESAHKYSITSVNLLDCFTIPWVIILTWIFIDTRYSLRQFFGIVLCIGGLGLVVLSEANESVYEKTIGRLALAKQHSLVEQVLEHQKKFDDITKEGFAMRLISLYGKAGMFDHALKLFDELPELKCVRTVKTYNALLNASVVSKKFDQTEKLFRELSLKLSVEPDFRSYNIVIQAFIEMGKWENALSMLDEMERNVVEPSLVTFNTLLNGFYRDGKFEDGERIWARMEESGIVPDIISYNAKLQGLVNVGKISEALELVEQLRNNVEKPNLFTYNVLIKWYGNNGNLDEAKSVYDNMLKSGIVPDWFTFEALIPCVCGKGEFGLALKLCEKSIGSNCHVSAGIVQVVVDGLVKESKVEEAKGLMEIAQSKKCYRSKLKMPQEIE</sequence>
<dbReference type="GO" id="GO:0016020">
    <property type="term" value="C:membrane"/>
    <property type="evidence" value="ECO:0007669"/>
    <property type="project" value="UniProtKB-SubCell"/>
</dbReference>
<dbReference type="AlphaFoldDB" id="A0A835LYF3"/>
<evidence type="ECO:0000256" key="4">
    <source>
        <dbReference type="ARBA" id="ARBA00022692"/>
    </source>
</evidence>
<gene>
    <name evidence="10" type="ORF">IFM89_017761</name>
</gene>
<evidence type="ECO:0008006" key="12">
    <source>
        <dbReference type="Google" id="ProtNLM"/>
    </source>
</evidence>
<dbReference type="PROSITE" id="PS51375">
    <property type="entry name" value="PPR"/>
    <property type="match status" value="4"/>
</dbReference>
<keyword evidence="5" id="KW-0677">Repeat</keyword>
<keyword evidence="7 9" id="KW-0472">Membrane</keyword>
<dbReference type="InterPro" id="IPR009262">
    <property type="entry name" value="SLC35_F1/F2/F6"/>
</dbReference>
<keyword evidence="3" id="KW-0813">Transport</keyword>
<dbReference type="NCBIfam" id="TIGR00756">
    <property type="entry name" value="PPR"/>
    <property type="match status" value="4"/>
</dbReference>
<evidence type="ECO:0000256" key="1">
    <source>
        <dbReference type="ARBA" id="ARBA00004141"/>
    </source>
</evidence>
<dbReference type="Gene3D" id="1.25.40.10">
    <property type="entry name" value="Tetratricopeptide repeat domain"/>
    <property type="match status" value="2"/>
</dbReference>
<proteinExistence type="inferred from homology"/>
<dbReference type="PANTHER" id="PTHR47937:SF8">
    <property type="entry name" value="PENTATRICOPEPTIDE REPEAT DOMAIN CONTAINING PROTEIN-RELATED"/>
    <property type="match status" value="1"/>
</dbReference>
<protein>
    <recommendedName>
        <fullName evidence="12">Pentatricopeptide repeat-containing protein</fullName>
    </recommendedName>
</protein>
<evidence type="ECO:0000256" key="7">
    <source>
        <dbReference type="ARBA" id="ARBA00023136"/>
    </source>
</evidence>
<feature type="repeat" description="PPR" evidence="8">
    <location>
        <begin position="197"/>
        <end position="231"/>
    </location>
</feature>
<name>A0A835LYF3_9MAGN</name>
<dbReference type="Pfam" id="PF01535">
    <property type="entry name" value="PPR"/>
    <property type="match status" value="3"/>
</dbReference>
<evidence type="ECO:0000256" key="2">
    <source>
        <dbReference type="ARBA" id="ARBA00007863"/>
    </source>
</evidence>
<dbReference type="SUPFAM" id="SSF103481">
    <property type="entry name" value="Multidrug resistance efflux transporter EmrE"/>
    <property type="match status" value="1"/>
</dbReference>
<accession>A0A835LYF3</accession>
<dbReference type="OrthoDB" id="185373at2759"/>
<evidence type="ECO:0000256" key="3">
    <source>
        <dbReference type="ARBA" id="ARBA00022448"/>
    </source>
</evidence>
<dbReference type="GO" id="GO:0022857">
    <property type="term" value="F:transmembrane transporter activity"/>
    <property type="evidence" value="ECO:0007669"/>
    <property type="project" value="InterPro"/>
</dbReference>
<comment type="subcellular location">
    <subcellularLocation>
        <location evidence="1">Membrane</location>
        <topology evidence="1">Multi-pass membrane protein</topology>
    </subcellularLocation>
</comment>
<dbReference type="InterPro" id="IPR037185">
    <property type="entry name" value="EmrE-like"/>
</dbReference>
<dbReference type="SUPFAM" id="SSF81901">
    <property type="entry name" value="HCP-like"/>
    <property type="match status" value="1"/>
</dbReference>
<dbReference type="InterPro" id="IPR011990">
    <property type="entry name" value="TPR-like_helical_dom_sf"/>
</dbReference>
<evidence type="ECO:0000313" key="10">
    <source>
        <dbReference type="EMBL" id="KAF9609622.1"/>
    </source>
</evidence>
<evidence type="ECO:0000256" key="5">
    <source>
        <dbReference type="ARBA" id="ARBA00022737"/>
    </source>
</evidence>
<evidence type="ECO:0000313" key="11">
    <source>
        <dbReference type="Proteomes" id="UP000631114"/>
    </source>
</evidence>
<dbReference type="InterPro" id="IPR002885">
    <property type="entry name" value="PPR_rpt"/>
</dbReference>
<keyword evidence="11" id="KW-1185">Reference proteome</keyword>
<comment type="caution">
    <text evidence="10">The sequence shown here is derived from an EMBL/GenBank/DDBJ whole genome shotgun (WGS) entry which is preliminary data.</text>
</comment>